<dbReference type="KEGG" id="sub:SUB1061"/>
<evidence type="ECO:0000313" key="1">
    <source>
        <dbReference type="EMBL" id="CAR42356.1"/>
    </source>
</evidence>
<accession>B9DUL4</accession>
<dbReference type="Proteomes" id="UP000000449">
    <property type="component" value="Chromosome"/>
</dbReference>
<evidence type="ECO:0000313" key="2">
    <source>
        <dbReference type="Proteomes" id="UP000000449"/>
    </source>
</evidence>
<dbReference type="AlphaFoldDB" id="B9DUL4"/>
<gene>
    <name evidence="1" type="ordered locus">SUB1061</name>
</gene>
<dbReference type="RefSeq" id="WP_012658555.1">
    <property type="nucleotide sequence ID" value="NC_012004.1"/>
</dbReference>
<dbReference type="HOGENOM" id="CLU_2994598_0_0_9"/>
<protein>
    <submittedName>
        <fullName evidence="1">Uncharacterized protein</fullName>
    </submittedName>
</protein>
<keyword evidence="2" id="KW-1185">Reference proteome</keyword>
<name>B9DUL4_STRU0</name>
<proteinExistence type="predicted"/>
<reference evidence="2" key="1">
    <citation type="journal article" date="2009" name="BMC Genomics">
        <title>Evidence for niche adaptation in the genome of the bovine pathogen Streptococcus uberis.</title>
        <authorList>
            <person name="Ward P.N."/>
            <person name="Holden M.T.G."/>
            <person name="Leigh J.A."/>
            <person name="Lennard N."/>
            <person name="Bignell A."/>
            <person name="Barron A."/>
            <person name="Clark L."/>
            <person name="Quail M.A."/>
            <person name="Woodward J."/>
            <person name="Barrell B.G."/>
            <person name="Egan S.A."/>
            <person name="Field T.R."/>
            <person name="Maskell D."/>
            <person name="Kehoe M."/>
            <person name="Dowson C.G."/>
            <person name="Chanter N."/>
            <person name="Whatmore A.M."/>
            <person name="Bentley S.D."/>
            <person name="Parkhill J."/>
        </authorList>
    </citation>
    <scope>NUCLEOTIDE SEQUENCE [LARGE SCALE GENOMIC DNA]</scope>
    <source>
        <strain evidence="2">ATCC BAA-854 / 0140J</strain>
    </source>
</reference>
<organism evidence="1 2">
    <name type="scientific">Streptococcus uberis (strain ATCC BAA-854 / 0140J)</name>
    <dbReference type="NCBI Taxonomy" id="218495"/>
    <lineage>
        <taxon>Bacteria</taxon>
        <taxon>Bacillati</taxon>
        <taxon>Bacillota</taxon>
        <taxon>Bacilli</taxon>
        <taxon>Lactobacillales</taxon>
        <taxon>Streptococcaceae</taxon>
        <taxon>Streptococcus</taxon>
    </lineage>
</organism>
<sequence>MTDFINLYDIVYDKNTHNKCIVVYVSDDIIDDSYLIDPIGYSFELDWREASDLEKVPDNE</sequence>
<dbReference type="EMBL" id="AM946015">
    <property type="protein sequence ID" value="CAR42356.1"/>
    <property type="molecule type" value="Genomic_DNA"/>
</dbReference>